<dbReference type="PANTHER" id="PTHR23110">
    <property type="entry name" value="BTB DOMAIN TRANSCRIPTION FACTOR"/>
    <property type="match status" value="1"/>
</dbReference>
<feature type="domain" description="BTB" evidence="11">
    <location>
        <begin position="31"/>
        <end position="96"/>
    </location>
</feature>
<keyword evidence="14" id="KW-1185">Reference proteome</keyword>
<dbReference type="InterPro" id="IPR036236">
    <property type="entry name" value="Znf_C2H2_sf"/>
</dbReference>
<dbReference type="GO" id="GO:0045476">
    <property type="term" value="P:nurse cell apoptotic process"/>
    <property type="evidence" value="ECO:0007669"/>
    <property type="project" value="UniProtKB-ARBA"/>
</dbReference>
<dbReference type="CDD" id="cd18315">
    <property type="entry name" value="BTB_POZ_BAB-like"/>
    <property type="match status" value="1"/>
</dbReference>
<keyword evidence="1" id="KW-0217">Developmental protein</keyword>
<feature type="compositionally biased region" description="Polar residues" evidence="10">
    <location>
        <begin position="154"/>
        <end position="176"/>
    </location>
</feature>
<protein>
    <submittedName>
        <fullName evidence="13">Uncharacterized protein</fullName>
    </submittedName>
</protein>
<comment type="caution">
    <text evidence="13">The sequence shown here is derived from an EMBL/GenBank/DDBJ whole genome shotgun (WGS) entry which is preliminary data.</text>
</comment>
<dbReference type="GO" id="GO:0008406">
    <property type="term" value="P:gonad development"/>
    <property type="evidence" value="ECO:0007669"/>
    <property type="project" value="UniProtKB-ARBA"/>
</dbReference>
<dbReference type="Pfam" id="PF00096">
    <property type="entry name" value="zf-C2H2"/>
    <property type="match status" value="1"/>
</dbReference>
<feature type="domain" description="C2H2-type" evidence="12">
    <location>
        <begin position="444"/>
        <end position="471"/>
    </location>
</feature>
<dbReference type="GO" id="GO:0005634">
    <property type="term" value="C:nucleus"/>
    <property type="evidence" value="ECO:0007669"/>
    <property type="project" value="TreeGrafter"/>
</dbReference>
<dbReference type="GO" id="GO:0048813">
    <property type="term" value="P:dendrite morphogenesis"/>
    <property type="evidence" value="ECO:0007669"/>
    <property type="project" value="UniProtKB-ARBA"/>
</dbReference>
<keyword evidence="7" id="KW-0539">Nucleus</keyword>
<dbReference type="PROSITE" id="PS50097">
    <property type="entry name" value="BTB"/>
    <property type="match status" value="1"/>
</dbReference>
<accession>A0AAW0XHR6</accession>
<dbReference type="GO" id="GO:0007464">
    <property type="term" value="P:R3/R4 cell fate commitment"/>
    <property type="evidence" value="ECO:0007669"/>
    <property type="project" value="UniProtKB-ARBA"/>
</dbReference>
<evidence type="ECO:0000256" key="7">
    <source>
        <dbReference type="ARBA" id="ARBA00023242"/>
    </source>
</evidence>
<feature type="compositionally biased region" description="Low complexity" evidence="10">
    <location>
        <begin position="257"/>
        <end position="268"/>
    </location>
</feature>
<keyword evidence="2" id="KW-0479">Metal-binding</keyword>
<name>A0AAW0XHR6_CHEQU</name>
<evidence type="ECO:0000256" key="6">
    <source>
        <dbReference type="ARBA" id="ARBA00022902"/>
    </source>
</evidence>
<evidence type="ECO:0000256" key="9">
    <source>
        <dbReference type="PROSITE-ProRule" id="PRU00042"/>
    </source>
</evidence>
<feature type="region of interest" description="Disordered" evidence="10">
    <location>
        <begin position="245"/>
        <end position="304"/>
    </location>
</feature>
<evidence type="ECO:0000256" key="8">
    <source>
        <dbReference type="ARBA" id="ARBA00037382"/>
    </source>
</evidence>
<dbReference type="Gene3D" id="3.30.160.60">
    <property type="entry name" value="Classic Zinc Finger"/>
    <property type="match status" value="3"/>
</dbReference>
<comment type="function">
    <text evidence="8">Putative transcription factor required for axon growth and guidance in the central and peripheral nervous systems. Repels CNS axons away from the midline by promoting the expression of the midline repellent sli and its receptor robo.</text>
</comment>
<dbReference type="PANTHER" id="PTHR23110:SF111">
    <property type="entry name" value="LONGITUDINALS LACKING PROTEIN, ISOFORMS F_I_K_T"/>
    <property type="match status" value="1"/>
</dbReference>
<evidence type="ECO:0000256" key="10">
    <source>
        <dbReference type="SAM" id="MobiDB-lite"/>
    </source>
</evidence>
<evidence type="ECO:0000259" key="12">
    <source>
        <dbReference type="PROSITE" id="PS50157"/>
    </source>
</evidence>
<keyword evidence="4" id="KW-0221">Differentiation</keyword>
<evidence type="ECO:0000313" key="13">
    <source>
        <dbReference type="EMBL" id="KAK8744075.1"/>
    </source>
</evidence>
<proteinExistence type="predicted"/>
<feature type="compositionally biased region" description="Polar residues" evidence="10">
    <location>
        <begin position="124"/>
        <end position="135"/>
    </location>
</feature>
<evidence type="ECO:0000256" key="4">
    <source>
        <dbReference type="ARBA" id="ARBA00022782"/>
    </source>
</evidence>
<dbReference type="AlphaFoldDB" id="A0AAW0XHR6"/>
<dbReference type="GO" id="GO:0007526">
    <property type="term" value="P:larval somatic muscle development"/>
    <property type="evidence" value="ECO:0007669"/>
    <property type="project" value="UniProtKB-ARBA"/>
</dbReference>
<gene>
    <name evidence="13" type="ORF">OTU49_000987</name>
</gene>
<dbReference type="Pfam" id="PF00651">
    <property type="entry name" value="BTB"/>
    <property type="match status" value="1"/>
</dbReference>
<dbReference type="FunFam" id="3.30.160.60:FF:001967">
    <property type="entry name" value="Ras-responsive element-binding protein"/>
    <property type="match status" value="1"/>
</dbReference>
<dbReference type="GO" id="GO:0008270">
    <property type="term" value="F:zinc ion binding"/>
    <property type="evidence" value="ECO:0007669"/>
    <property type="project" value="UniProtKB-KW"/>
</dbReference>
<dbReference type="SMART" id="SM00355">
    <property type="entry name" value="ZnF_C2H2"/>
    <property type="match status" value="3"/>
</dbReference>
<dbReference type="InterPro" id="IPR013087">
    <property type="entry name" value="Znf_C2H2_type"/>
</dbReference>
<dbReference type="InterPro" id="IPR011333">
    <property type="entry name" value="SKP1/BTB/POZ_sf"/>
</dbReference>
<dbReference type="Proteomes" id="UP001445076">
    <property type="component" value="Unassembled WGS sequence"/>
</dbReference>
<organism evidence="13 14">
    <name type="scientific">Cherax quadricarinatus</name>
    <name type="common">Australian red claw crayfish</name>
    <dbReference type="NCBI Taxonomy" id="27406"/>
    <lineage>
        <taxon>Eukaryota</taxon>
        <taxon>Metazoa</taxon>
        <taxon>Ecdysozoa</taxon>
        <taxon>Arthropoda</taxon>
        <taxon>Crustacea</taxon>
        <taxon>Multicrustacea</taxon>
        <taxon>Malacostraca</taxon>
        <taxon>Eumalacostraca</taxon>
        <taxon>Eucarida</taxon>
        <taxon>Decapoda</taxon>
        <taxon>Pleocyemata</taxon>
        <taxon>Astacidea</taxon>
        <taxon>Parastacoidea</taxon>
        <taxon>Parastacidae</taxon>
        <taxon>Cherax</taxon>
    </lineage>
</organism>
<dbReference type="SUPFAM" id="SSF57667">
    <property type="entry name" value="beta-beta-alpha zinc fingers"/>
    <property type="match status" value="2"/>
</dbReference>
<sequence>MAEGMLSLSWNNHRATFCHILSTLREKERYTDVTVACDGKFYQVHKLVLSTCSEYFEKIFENTPCKHPVIVLKDVQTDELEALLSYMYEGAVSVAQNDLARLIKAAEVLRIKGLAVPDEPPLSESCSKRVTQSRNASDDRSSPHPKRRRREESNTSLQGAQTSTSPPASPRVSSFESEGETHHSTSRTQSDSRWMDQRSSEREDQSTDHPLDDRLGDHTATSRSSPTPPQVEVMVDETLVKEEMVDHVDNSQDDIVDSGMDYGSMGSDSRLDGSGGGEEDPSSQMLPNKFEPKINPSQGQAQQLPDAVVEALAGPSGMQGWLSGCEMPTGFSGLEGYSGGDGSQDVHPPPQGQPVSQSQAHQLVGLGRHTQMPGKRGASGVIGTMHPISDSPYPLKDATATLRCNHGGKKSSSCPQCAYRVRQGASARGSAAIGKNVASSVKVHHCPYCSYTTNFTTNLINHMRTHTGEKPFSCPHCPYRANQRTNLTMHMRTHTGEKPYACAQCPYRSSRKDALKSHLLKHATRSTTEDSTMS</sequence>
<dbReference type="SMART" id="SM00225">
    <property type="entry name" value="BTB"/>
    <property type="match status" value="1"/>
</dbReference>
<reference evidence="13 14" key="1">
    <citation type="journal article" date="2024" name="BMC Genomics">
        <title>Genome assembly of redclaw crayfish (Cherax quadricarinatus) provides insights into its immune adaptation and hypoxia tolerance.</title>
        <authorList>
            <person name="Liu Z."/>
            <person name="Zheng J."/>
            <person name="Li H."/>
            <person name="Fang K."/>
            <person name="Wang S."/>
            <person name="He J."/>
            <person name="Zhou D."/>
            <person name="Weng S."/>
            <person name="Chi M."/>
            <person name="Gu Z."/>
            <person name="He J."/>
            <person name="Li F."/>
            <person name="Wang M."/>
        </authorList>
    </citation>
    <scope>NUCLEOTIDE SEQUENCE [LARGE SCALE GENOMIC DNA]</scope>
    <source>
        <strain evidence="13">ZL_2023a</strain>
    </source>
</reference>
<dbReference type="EMBL" id="JARKIK010000023">
    <property type="protein sequence ID" value="KAK8744075.1"/>
    <property type="molecule type" value="Genomic_DNA"/>
</dbReference>
<dbReference type="InterPro" id="IPR051095">
    <property type="entry name" value="Dros_DevTransReg"/>
</dbReference>
<evidence type="ECO:0000259" key="11">
    <source>
        <dbReference type="PROSITE" id="PS50097"/>
    </source>
</evidence>
<dbReference type="GO" id="GO:0045467">
    <property type="term" value="P:R7 cell development"/>
    <property type="evidence" value="ECO:0007669"/>
    <property type="project" value="UniProtKB-ARBA"/>
</dbReference>
<dbReference type="SUPFAM" id="SSF54695">
    <property type="entry name" value="POZ domain"/>
    <property type="match status" value="1"/>
</dbReference>
<feature type="compositionally biased region" description="Basic and acidic residues" evidence="10">
    <location>
        <begin position="193"/>
        <end position="217"/>
    </location>
</feature>
<keyword evidence="6" id="KW-0524">Neurogenesis</keyword>
<feature type="region of interest" description="Disordered" evidence="10">
    <location>
        <begin position="332"/>
        <end position="356"/>
    </location>
</feature>
<evidence type="ECO:0000256" key="2">
    <source>
        <dbReference type="ARBA" id="ARBA00022723"/>
    </source>
</evidence>
<dbReference type="PROSITE" id="PS50157">
    <property type="entry name" value="ZINC_FINGER_C2H2_2"/>
    <property type="match status" value="2"/>
</dbReference>
<dbReference type="Gene3D" id="3.30.710.10">
    <property type="entry name" value="Potassium Channel Kv1.1, Chain A"/>
    <property type="match status" value="1"/>
</dbReference>
<evidence type="ECO:0000256" key="3">
    <source>
        <dbReference type="ARBA" id="ARBA00022771"/>
    </source>
</evidence>
<keyword evidence="3 9" id="KW-0863">Zinc-finger</keyword>
<evidence type="ECO:0000313" key="14">
    <source>
        <dbReference type="Proteomes" id="UP001445076"/>
    </source>
</evidence>
<dbReference type="GO" id="GO:0006357">
    <property type="term" value="P:regulation of transcription by RNA polymerase II"/>
    <property type="evidence" value="ECO:0007669"/>
    <property type="project" value="TreeGrafter"/>
</dbReference>
<feature type="region of interest" description="Disordered" evidence="10">
    <location>
        <begin position="117"/>
        <end position="231"/>
    </location>
</feature>
<dbReference type="InterPro" id="IPR000210">
    <property type="entry name" value="BTB/POZ_dom"/>
</dbReference>
<dbReference type="GO" id="GO:0035167">
    <property type="term" value="P:larval lymph gland hemopoiesis"/>
    <property type="evidence" value="ECO:0007669"/>
    <property type="project" value="UniProtKB-ARBA"/>
</dbReference>
<evidence type="ECO:0000256" key="5">
    <source>
        <dbReference type="ARBA" id="ARBA00022833"/>
    </source>
</evidence>
<dbReference type="FunFam" id="3.30.160.60:FF:002343">
    <property type="entry name" value="Zinc finger protein 33A"/>
    <property type="match status" value="1"/>
</dbReference>
<feature type="domain" description="C2H2-type" evidence="12">
    <location>
        <begin position="472"/>
        <end position="499"/>
    </location>
</feature>
<dbReference type="GO" id="GO:0016199">
    <property type="term" value="P:axon midline choice point recognition"/>
    <property type="evidence" value="ECO:0007669"/>
    <property type="project" value="UniProtKB-ARBA"/>
</dbReference>
<keyword evidence="5" id="KW-0862">Zinc</keyword>
<evidence type="ECO:0000256" key="1">
    <source>
        <dbReference type="ARBA" id="ARBA00022473"/>
    </source>
</evidence>